<dbReference type="OrthoDB" id="8547330at2"/>
<dbReference type="RefSeq" id="WP_074904300.1">
    <property type="nucleotide sequence ID" value="NZ_FOUB01000008.1"/>
</dbReference>
<evidence type="ECO:0000256" key="5">
    <source>
        <dbReference type="ARBA" id="ARBA00023136"/>
    </source>
</evidence>
<feature type="transmembrane region" description="Helical" evidence="6">
    <location>
        <begin position="20"/>
        <end position="45"/>
    </location>
</feature>
<evidence type="ECO:0000313" key="8">
    <source>
        <dbReference type="Proteomes" id="UP000183287"/>
    </source>
</evidence>
<feature type="transmembrane region" description="Helical" evidence="6">
    <location>
        <begin position="95"/>
        <end position="116"/>
    </location>
</feature>
<evidence type="ECO:0000256" key="6">
    <source>
        <dbReference type="SAM" id="Phobius"/>
    </source>
</evidence>
<feature type="transmembrane region" description="Helical" evidence="6">
    <location>
        <begin position="65"/>
        <end position="83"/>
    </location>
</feature>
<keyword evidence="8" id="KW-1185">Reference proteome</keyword>
<evidence type="ECO:0000313" key="7">
    <source>
        <dbReference type="EMBL" id="SFL97798.1"/>
    </source>
</evidence>
<comment type="subcellular location">
    <subcellularLocation>
        <location evidence="1">Cell membrane</location>
        <topology evidence="1">Multi-pass membrane protein</topology>
    </subcellularLocation>
</comment>
<accession>A0A1I4M340</accession>
<name>A0A1I4M340_9PROT</name>
<dbReference type="GO" id="GO:0005886">
    <property type="term" value="C:plasma membrane"/>
    <property type="evidence" value="ECO:0007669"/>
    <property type="project" value="UniProtKB-SubCell"/>
</dbReference>
<feature type="transmembrane region" description="Helical" evidence="6">
    <location>
        <begin position="122"/>
        <end position="142"/>
    </location>
</feature>
<organism evidence="7 8">
    <name type="scientific">Nitrosomonas communis</name>
    <dbReference type="NCBI Taxonomy" id="44574"/>
    <lineage>
        <taxon>Bacteria</taxon>
        <taxon>Pseudomonadati</taxon>
        <taxon>Pseudomonadota</taxon>
        <taxon>Betaproteobacteria</taxon>
        <taxon>Nitrosomonadales</taxon>
        <taxon>Nitrosomonadaceae</taxon>
        <taxon>Nitrosomonas</taxon>
    </lineage>
</organism>
<dbReference type="AlphaFoldDB" id="A0A1I4M340"/>
<gene>
    <name evidence="7" type="ORF">SAMN05421863_100861</name>
</gene>
<evidence type="ECO:0000256" key="4">
    <source>
        <dbReference type="ARBA" id="ARBA00022989"/>
    </source>
</evidence>
<evidence type="ECO:0000256" key="3">
    <source>
        <dbReference type="ARBA" id="ARBA00022692"/>
    </source>
</evidence>
<sequence>MIHQEILKRKNIFQLIDSDWHLRIIQFIVGILMLALYLWIGAGILNLMLNLPHIFNDGWANVAEHIIIDVVLVLAVLELIRILQSYLAVGRVKVTFILDVALVVLIGELIGLWYKASTLTEVGLHIAVIAVLTLLRIVSIRFSPDAVD</sequence>
<reference evidence="8" key="1">
    <citation type="submission" date="2016-10" db="EMBL/GenBank/DDBJ databases">
        <authorList>
            <person name="Varghese N."/>
            <person name="Submissions S."/>
        </authorList>
    </citation>
    <scope>NUCLEOTIDE SEQUENCE [LARGE SCALE GENOMIC DNA]</scope>
    <source>
        <strain evidence="8">Nm44</strain>
    </source>
</reference>
<dbReference type="Pfam" id="PF06146">
    <property type="entry name" value="PsiE"/>
    <property type="match status" value="1"/>
</dbReference>
<evidence type="ECO:0000256" key="1">
    <source>
        <dbReference type="ARBA" id="ARBA00004651"/>
    </source>
</evidence>
<dbReference type="EMBL" id="FOUB01000008">
    <property type="protein sequence ID" value="SFL97798.1"/>
    <property type="molecule type" value="Genomic_DNA"/>
</dbReference>
<evidence type="ECO:0000256" key="2">
    <source>
        <dbReference type="ARBA" id="ARBA00022475"/>
    </source>
</evidence>
<dbReference type="Proteomes" id="UP000183287">
    <property type="component" value="Unassembled WGS sequence"/>
</dbReference>
<proteinExistence type="predicted"/>
<keyword evidence="2" id="KW-1003">Cell membrane</keyword>
<keyword evidence="4 6" id="KW-1133">Transmembrane helix</keyword>
<protein>
    <submittedName>
        <fullName evidence="7">Phosphate-starvation-inducible E</fullName>
    </submittedName>
</protein>
<dbReference type="InterPro" id="IPR020948">
    <property type="entry name" value="P_starv_induced_PsiE-like"/>
</dbReference>
<keyword evidence="3 6" id="KW-0812">Transmembrane</keyword>
<keyword evidence="5 6" id="KW-0472">Membrane</keyword>